<evidence type="ECO:0000256" key="9">
    <source>
        <dbReference type="ARBA" id="ARBA00023163"/>
    </source>
</evidence>
<accession>A0AAD1SQW2</accession>
<keyword evidence="8" id="KW-0805">Transcription regulation</keyword>
<gene>
    <name evidence="15" type="ORF">PECUL_23A031300</name>
</gene>
<keyword evidence="7" id="KW-0156">Chromatin regulator</keyword>
<dbReference type="Gene3D" id="1.20.1020.10">
    <property type="entry name" value="TAZ domain"/>
    <property type="match status" value="1"/>
</dbReference>
<dbReference type="Proteomes" id="UP001295444">
    <property type="component" value="Chromosome 07"/>
</dbReference>
<dbReference type="SUPFAM" id="SSF57933">
    <property type="entry name" value="TAZ domain"/>
    <property type="match status" value="1"/>
</dbReference>
<keyword evidence="16" id="KW-1185">Reference proteome</keyword>
<feature type="zinc finger region" description="TAZ-type" evidence="12">
    <location>
        <begin position="26"/>
        <end position="107"/>
    </location>
</feature>
<evidence type="ECO:0000313" key="16">
    <source>
        <dbReference type="Proteomes" id="UP001295444"/>
    </source>
</evidence>
<dbReference type="AlphaFoldDB" id="A0AAD1SQW2"/>
<dbReference type="GO" id="GO:0031490">
    <property type="term" value="F:chromatin DNA binding"/>
    <property type="evidence" value="ECO:0007669"/>
    <property type="project" value="TreeGrafter"/>
</dbReference>
<evidence type="ECO:0000256" key="5">
    <source>
        <dbReference type="ARBA" id="ARBA00022771"/>
    </source>
</evidence>
<dbReference type="SMART" id="SM00551">
    <property type="entry name" value="ZnF_TAZ"/>
    <property type="match status" value="1"/>
</dbReference>
<dbReference type="PANTHER" id="PTHR13808">
    <property type="entry name" value="CBP/P300-RELATED"/>
    <property type="match status" value="1"/>
</dbReference>
<keyword evidence="5 12" id="KW-0863">Zinc-finger</keyword>
<evidence type="ECO:0000256" key="2">
    <source>
        <dbReference type="ARBA" id="ARBA00013184"/>
    </source>
</evidence>
<reference evidence="15" key="1">
    <citation type="submission" date="2022-03" db="EMBL/GenBank/DDBJ databases">
        <authorList>
            <person name="Alioto T."/>
            <person name="Alioto T."/>
            <person name="Gomez Garrido J."/>
        </authorList>
    </citation>
    <scope>NUCLEOTIDE SEQUENCE</scope>
</reference>
<keyword evidence="6 12" id="KW-0862">Zinc</keyword>
<evidence type="ECO:0000256" key="7">
    <source>
        <dbReference type="ARBA" id="ARBA00022853"/>
    </source>
</evidence>
<dbReference type="EC" id="2.3.1.48" evidence="2"/>
<feature type="compositionally biased region" description="Low complexity" evidence="13">
    <location>
        <begin position="271"/>
        <end position="280"/>
    </location>
</feature>
<evidence type="ECO:0000256" key="10">
    <source>
        <dbReference type="ARBA" id="ARBA00023242"/>
    </source>
</evidence>
<proteinExistence type="predicted"/>
<name>A0AAD1SQW2_PELCU</name>
<evidence type="ECO:0000256" key="12">
    <source>
        <dbReference type="PROSITE-ProRule" id="PRU00203"/>
    </source>
</evidence>
<dbReference type="PROSITE" id="PS50134">
    <property type="entry name" value="ZF_TAZ"/>
    <property type="match status" value="1"/>
</dbReference>
<keyword evidence="10" id="KW-0539">Nucleus</keyword>
<evidence type="ECO:0000259" key="14">
    <source>
        <dbReference type="PROSITE" id="PS50134"/>
    </source>
</evidence>
<dbReference type="InterPro" id="IPR013178">
    <property type="entry name" value="Histone_AcTrfase_Rtt109/CBP"/>
</dbReference>
<keyword evidence="3" id="KW-0808">Transferase</keyword>
<feature type="domain" description="TAZ-type" evidence="14">
    <location>
        <begin position="26"/>
        <end position="107"/>
    </location>
</feature>
<evidence type="ECO:0000256" key="13">
    <source>
        <dbReference type="SAM" id="MobiDB-lite"/>
    </source>
</evidence>
<sequence>MDNSNITRISGTSVDELLENPNTDFHPERFLNIQHHLVILFHARRCMKERMADCKLPLCQTLKSIFNNVAQCPSWNECPVNYCTFSKKVLLHWMKCKQWNCRICGPLRKIPSQPCDYQQTLREEGLASDNNHHTLNSETDLPNSMTRVNQAQNRECTISTFASFGTTRDWELPLPTAPWETLYTPGTENMCENIGLCSNEQRKSVEVGRHSENLAMSNPESQSSSVQNNTLVRQDSHQETPSQISPTTTGSRTTQEVSPRRTTQRQSPAVNNTSSQNQNNASPRQQANAVARVPQPTSRLLTRRNSRGIWMRKSKQSWKSWKRCEGLWIPNHKF</sequence>
<keyword evidence="9" id="KW-0804">Transcription</keyword>
<keyword evidence="4 12" id="KW-0479">Metal-binding</keyword>
<evidence type="ECO:0000256" key="6">
    <source>
        <dbReference type="ARBA" id="ARBA00022833"/>
    </source>
</evidence>
<evidence type="ECO:0000313" key="15">
    <source>
        <dbReference type="EMBL" id="CAH2307856.1"/>
    </source>
</evidence>
<comment type="subcellular location">
    <subcellularLocation>
        <location evidence="1">Nucleus</location>
    </subcellularLocation>
</comment>
<dbReference type="InterPro" id="IPR000197">
    <property type="entry name" value="Znf_TAZ"/>
</dbReference>
<dbReference type="GO" id="GO:0005667">
    <property type="term" value="C:transcription regulator complex"/>
    <property type="evidence" value="ECO:0007669"/>
    <property type="project" value="TreeGrafter"/>
</dbReference>
<evidence type="ECO:0000256" key="11">
    <source>
        <dbReference type="ARBA" id="ARBA00048017"/>
    </source>
</evidence>
<dbReference type="PANTHER" id="PTHR13808:SF1">
    <property type="entry name" value="HISTONE ACETYLTRANSFERASE"/>
    <property type="match status" value="1"/>
</dbReference>
<comment type="catalytic activity">
    <reaction evidence="11">
        <text>L-lysyl-[protein] + acetyl-CoA = N(6)-acetyl-L-lysyl-[protein] + CoA + H(+)</text>
        <dbReference type="Rhea" id="RHEA:45948"/>
        <dbReference type="Rhea" id="RHEA-COMP:9752"/>
        <dbReference type="Rhea" id="RHEA-COMP:10731"/>
        <dbReference type="ChEBI" id="CHEBI:15378"/>
        <dbReference type="ChEBI" id="CHEBI:29969"/>
        <dbReference type="ChEBI" id="CHEBI:57287"/>
        <dbReference type="ChEBI" id="CHEBI:57288"/>
        <dbReference type="ChEBI" id="CHEBI:61930"/>
        <dbReference type="EC" id="2.3.1.48"/>
    </reaction>
</comment>
<evidence type="ECO:0000256" key="1">
    <source>
        <dbReference type="ARBA" id="ARBA00004123"/>
    </source>
</evidence>
<dbReference type="GO" id="GO:0003713">
    <property type="term" value="F:transcription coactivator activity"/>
    <property type="evidence" value="ECO:0007669"/>
    <property type="project" value="TreeGrafter"/>
</dbReference>
<evidence type="ECO:0000256" key="4">
    <source>
        <dbReference type="ARBA" id="ARBA00022723"/>
    </source>
</evidence>
<feature type="region of interest" description="Disordered" evidence="13">
    <location>
        <begin position="215"/>
        <end position="297"/>
    </location>
</feature>
<dbReference type="InterPro" id="IPR035898">
    <property type="entry name" value="TAZ_dom_sf"/>
</dbReference>
<dbReference type="GO" id="GO:0008270">
    <property type="term" value="F:zinc ion binding"/>
    <property type="evidence" value="ECO:0007669"/>
    <property type="project" value="UniProtKB-KW"/>
</dbReference>
<organism evidence="15 16">
    <name type="scientific">Pelobates cultripes</name>
    <name type="common">Western spadefoot toad</name>
    <dbReference type="NCBI Taxonomy" id="61616"/>
    <lineage>
        <taxon>Eukaryota</taxon>
        <taxon>Metazoa</taxon>
        <taxon>Chordata</taxon>
        <taxon>Craniata</taxon>
        <taxon>Vertebrata</taxon>
        <taxon>Euteleostomi</taxon>
        <taxon>Amphibia</taxon>
        <taxon>Batrachia</taxon>
        <taxon>Anura</taxon>
        <taxon>Pelobatoidea</taxon>
        <taxon>Pelobatidae</taxon>
        <taxon>Pelobates</taxon>
    </lineage>
</organism>
<dbReference type="GO" id="GO:0005634">
    <property type="term" value="C:nucleus"/>
    <property type="evidence" value="ECO:0007669"/>
    <property type="project" value="UniProtKB-SubCell"/>
</dbReference>
<dbReference type="GO" id="GO:0000123">
    <property type="term" value="C:histone acetyltransferase complex"/>
    <property type="evidence" value="ECO:0007669"/>
    <property type="project" value="TreeGrafter"/>
</dbReference>
<protein>
    <recommendedName>
        <fullName evidence="2">histone acetyltransferase</fullName>
        <ecNumber evidence="2">2.3.1.48</ecNumber>
    </recommendedName>
</protein>
<dbReference type="GO" id="GO:0045944">
    <property type="term" value="P:positive regulation of transcription by RNA polymerase II"/>
    <property type="evidence" value="ECO:0007669"/>
    <property type="project" value="TreeGrafter"/>
</dbReference>
<dbReference type="EMBL" id="OW240918">
    <property type="protein sequence ID" value="CAH2307856.1"/>
    <property type="molecule type" value="Genomic_DNA"/>
</dbReference>
<feature type="compositionally biased region" description="Polar residues" evidence="13">
    <location>
        <begin position="215"/>
        <end position="270"/>
    </location>
</feature>
<evidence type="ECO:0000256" key="3">
    <source>
        <dbReference type="ARBA" id="ARBA00022679"/>
    </source>
</evidence>
<dbReference type="GO" id="GO:0004402">
    <property type="term" value="F:histone acetyltransferase activity"/>
    <property type="evidence" value="ECO:0007669"/>
    <property type="project" value="InterPro"/>
</dbReference>
<evidence type="ECO:0000256" key="8">
    <source>
        <dbReference type="ARBA" id="ARBA00023015"/>
    </source>
</evidence>
<dbReference type="Pfam" id="PF02135">
    <property type="entry name" value="zf-TAZ"/>
    <property type="match status" value="1"/>
</dbReference>